<keyword evidence="2" id="KW-0677">Repeat</keyword>
<feature type="domain" description="Zinc finger PHD-type" evidence="6">
    <location>
        <begin position="453"/>
        <end position="512"/>
    </location>
</feature>
<dbReference type="STRING" id="72664.V4N0R8"/>
<dbReference type="Gramene" id="ESQ38601">
    <property type="protein sequence ID" value="ESQ38601"/>
    <property type="gene ID" value="EUTSA_v10029207mg"/>
</dbReference>
<feature type="domain" description="Zinc finger PHD-type" evidence="6">
    <location>
        <begin position="398"/>
        <end position="438"/>
    </location>
</feature>
<dbReference type="PANTHER" id="PTHR32410:SF176">
    <property type="entry name" value="CHP-RICH ZINC FINGER PROTEIN-LIKE-RELATED"/>
    <property type="match status" value="1"/>
</dbReference>
<dbReference type="KEGG" id="eus:EUTSA_v10029207mg"/>
<accession>V4N0R8</accession>
<evidence type="ECO:0000256" key="1">
    <source>
        <dbReference type="ARBA" id="ARBA00022723"/>
    </source>
</evidence>
<evidence type="ECO:0000256" key="3">
    <source>
        <dbReference type="ARBA" id="ARBA00022771"/>
    </source>
</evidence>
<dbReference type="Pfam" id="PF03107">
    <property type="entry name" value="C1_2"/>
    <property type="match status" value="5"/>
</dbReference>
<dbReference type="SUPFAM" id="SSF57889">
    <property type="entry name" value="Cysteine-rich domain"/>
    <property type="match status" value="5"/>
</dbReference>
<dbReference type="GO" id="GO:0008270">
    <property type="term" value="F:zinc ion binding"/>
    <property type="evidence" value="ECO:0007669"/>
    <property type="project" value="UniProtKB-KW"/>
</dbReference>
<evidence type="ECO:0000313" key="7">
    <source>
        <dbReference type="EMBL" id="ESQ38601.1"/>
    </source>
</evidence>
<feature type="region of interest" description="Disordered" evidence="5">
    <location>
        <begin position="537"/>
        <end position="567"/>
    </location>
</feature>
<evidence type="ECO:0000256" key="4">
    <source>
        <dbReference type="ARBA" id="ARBA00022833"/>
    </source>
</evidence>
<evidence type="ECO:0000256" key="5">
    <source>
        <dbReference type="SAM" id="MobiDB-lite"/>
    </source>
</evidence>
<keyword evidence="3" id="KW-0863">Zinc-finger</keyword>
<protein>
    <recommendedName>
        <fullName evidence="6">Zinc finger PHD-type domain-containing protein</fullName>
    </recommendedName>
</protein>
<reference evidence="7 8" key="1">
    <citation type="journal article" date="2013" name="Front. Plant Sci.">
        <title>The Reference Genome of the Halophytic Plant Eutrema salsugineum.</title>
        <authorList>
            <person name="Yang R."/>
            <person name="Jarvis D.E."/>
            <person name="Chen H."/>
            <person name="Beilstein M.A."/>
            <person name="Grimwood J."/>
            <person name="Jenkins J."/>
            <person name="Shu S."/>
            <person name="Prochnik S."/>
            <person name="Xin M."/>
            <person name="Ma C."/>
            <person name="Schmutz J."/>
            <person name="Wing R.A."/>
            <person name="Mitchell-Olds T."/>
            <person name="Schumaker K.S."/>
            <person name="Wang X."/>
        </authorList>
    </citation>
    <scope>NUCLEOTIDE SEQUENCE [LARGE SCALE GENOMIC DNA]</scope>
</reference>
<keyword evidence="4" id="KW-0862">Zinc</keyword>
<dbReference type="Proteomes" id="UP000030689">
    <property type="component" value="Unassembled WGS sequence"/>
</dbReference>
<feature type="domain" description="Zinc finger PHD-type" evidence="6">
    <location>
        <begin position="38"/>
        <end position="99"/>
    </location>
</feature>
<dbReference type="OMA" id="GQLWCDI"/>
<dbReference type="InterPro" id="IPR004146">
    <property type="entry name" value="DC1"/>
</dbReference>
<proteinExistence type="predicted"/>
<evidence type="ECO:0000313" key="8">
    <source>
        <dbReference type="Proteomes" id="UP000030689"/>
    </source>
</evidence>
<name>V4N0R8_EUTSA</name>
<dbReference type="AlphaFoldDB" id="V4N0R8"/>
<sequence length="567" mass="65756">MDQQTQRVKIPCNHMLRYIDLEFAVDPQHWIYRSPSHNCDGCGIASGYGYYCSRCQFGAHAECIDGLDIITHPSHSKHPLKNVLTKTVDYTDSRCHFCRRVLGERMYHCSTCNFSIDMDCWIIQPPLTIYQPKSHNHTFTLMPVRNSFTCNGCGIVGDRNPYICIECGFMLHKDCIDLPRVININRHEHRISRTYHLGHGDWQCGVCRKKMDWTCGAFSCKKCPSYAVHSKCAIRNDVWDEKELEDEPEEKEIRYTYQVINEKEIKHCSHRHNLRLRDDNAAEYEEMLCEACIAPISSDPFFKCVQCEFFLHKVCAILSYKKRHILHKHRLSLETGSSFMAREYFKCTYCRQFFDGFMHYCESFCNLELDLRCANISEPFHHELHPHPLYRTSTEPKTCGGCGKDSEYVLCCIVCEFALGMECATLPRKVKHRCDDHVLSLHHGAGNSKGQLWCDICEGKTDPSVWFYGCDECGVTLHIKCVLGDMYYFKAGRKYRRGELVPNDGMTRPFCTVLLLQIQLLYTLVQWSVQKTPGTFDGCEEDGEDVNDDEYENDIKDEDDDADKDVR</sequence>
<keyword evidence="1" id="KW-0479">Metal-binding</keyword>
<feature type="domain" description="Zinc finger PHD-type" evidence="6">
    <location>
        <begin position="149"/>
        <end position="208"/>
    </location>
</feature>
<dbReference type="EMBL" id="KI517537">
    <property type="protein sequence ID" value="ESQ38601.1"/>
    <property type="molecule type" value="Genomic_DNA"/>
</dbReference>
<feature type="domain" description="Zinc finger PHD-type" evidence="6">
    <location>
        <begin position="288"/>
        <end position="351"/>
    </location>
</feature>
<dbReference type="InterPro" id="IPR053192">
    <property type="entry name" value="Vacuole_Formation_Reg"/>
</dbReference>
<organism evidence="7 8">
    <name type="scientific">Eutrema salsugineum</name>
    <name type="common">Saltwater cress</name>
    <name type="synonym">Sisymbrium salsugineum</name>
    <dbReference type="NCBI Taxonomy" id="72664"/>
    <lineage>
        <taxon>Eukaryota</taxon>
        <taxon>Viridiplantae</taxon>
        <taxon>Streptophyta</taxon>
        <taxon>Embryophyta</taxon>
        <taxon>Tracheophyta</taxon>
        <taxon>Spermatophyta</taxon>
        <taxon>Magnoliopsida</taxon>
        <taxon>eudicotyledons</taxon>
        <taxon>Gunneridae</taxon>
        <taxon>Pentapetalae</taxon>
        <taxon>rosids</taxon>
        <taxon>malvids</taxon>
        <taxon>Brassicales</taxon>
        <taxon>Brassicaceae</taxon>
        <taxon>Eutremeae</taxon>
        <taxon>Eutrema</taxon>
    </lineage>
</organism>
<dbReference type="SMART" id="SM00249">
    <property type="entry name" value="PHD"/>
    <property type="match status" value="5"/>
</dbReference>
<feature type="compositionally biased region" description="Acidic residues" evidence="5">
    <location>
        <begin position="538"/>
        <end position="567"/>
    </location>
</feature>
<dbReference type="PANTHER" id="PTHR32410">
    <property type="entry name" value="CYSTEINE/HISTIDINE-RICH C1 DOMAIN FAMILY PROTEIN"/>
    <property type="match status" value="1"/>
</dbReference>
<evidence type="ECO:0000259" key="6">
    <source>
        <dbReference type="SMART" id="SM00249"/>
    </source>
</evidence>
<dbReference type="InterPro" id="IPR001965">
    <property type="entry name" value="Znf_PHD"/>
</dbReference>
<dbReference type="InterPro" id="IPR046349">
    <property type="entry name" value="C1-like_sf"/>
</dbReference>
<gene>
    <name evidence="7" type="ORF">EUTSA_v10029207mg</name>
</gene>
<keyword evidence="8" id="KW-1185">Reference proteome</keyword>
<evidence type="ECO:0000256" key="2">
    <source>
        <dbReference type="ARBA" id="ARBA00022737"/>
    </source>
</evidence>